<dbReference type="Proteomes" id="UP000297239">
    <property type="component" value="Unassembled WGS sequence"/>
</dbReference>
<dbReference type="InterPro" id="IPR026876">
    <property type="entry name" value="Fn3_assoc_repeat"/>
</dbReference>
<keyword evidence="1" id="KW-0472">Membrane</keyword>
<dbReference type="InterPro" id="IPR059177">
    <property type="entry name" value="GH29D-like_dom"/>
</dbReference>
<dbReference type="Pfam" id="PF13287">
    <property type="entry name" value="Fn3_assoc"/>
    <property type="match status" value="1"/>
</dbReference>
<accession>A0A6N4Q5H4</accession>
<dbReference type="EMBL" id="RQFF01000044">
    <property type="protein sequence ID" value="TGK65518.1"/>
    <property type="molecule type" value="Genomic_DNA"/>
</dbReference>
<proteinExistence type="predicted"/>
<feature type="transmembrane region" description="Helical" evidence="1">
    <location>
        <begin position="7"/>
        <end position="26"/>
    </location>
</feature>
<dbReference type="AlphaFoldDB" id="A0A6N4Q5H4"/>
<evidence type="ECO:0000313" key="3">
    <source>
        <dbReference type="EMBL" id="TGK65518.1"/>
    </source>
</evidence>
<dbReference type="Gene3D" id="2.60.40.10">
    <property type="entry name" value="Immunoglobulins"/>
    <property type="match status" value="2"/>
</dbReference>
<dbReference type="InterPro" id="IPR003961">
    <property type="entry name" value="FN3_dom"/>
</dbReference>
<dbReference type="SUPFAM" id="SSF49265">
    <property type="entry name" value="Fibronectin type III"/>
    <property type="match status" value="1"/>
</dbReference>
<reference evidence="3" key="1">
    <citation type="journal article" date="2019" name="PLoS Negl. Trop. Dis.">
        <title>Revisiting the worldwide diversity of Leptospira species in the environment.</title>
        <authorList>
            <person name="Vincent A.T."/>
            <person name="Schiettekatte O."/>
            <person name="Bourhy P."/>
            <person name="Veyrier F.J."/>
            <person name="Picardeau M."/>
        </authorList>
    </citation>
    <scope>NUCLEOTIDE SEQUENCE [LARGE SCALE GENOMIC DNA]</scope>
    <source>
        <strain evidence="3">201800293</strain>
    </source>
</reference>
<keyword evidence="4" id="KW-1185">Reference proteome</keyword>
<sequence length="892" mass="92509">MRNSNQYFHYLSLILIFSFQFCILLPNNGSNPNAIMALLLGLGGRSSTPVNMDPGTVVDLSGNGSFEGTLVDSDGNGISDGIALTGIGVPNLILIDTNADSIPDAVDTNGDGVADYYINPTPPAFLTTGPGGSGSPVVAIVDSSGNLIGFDTDGDGTANDTLVAQILGDTAPPTITSSLSSGTYSTSQTTTLTCTDNFAPGNIIYTLDGSTPNFQTKEGTILSPPSKTVSLSFEGSRTLTAFCRDLNGNLSSTIQINYTVDSSVPALTLVSQTSLAVSSSGTGIQSSTATWQTNRSGSYAIYEGSSCSGTNITTGSASANQNITFVRSYTNFSGEGTKSYRICVTGSNGLVGFVSFSLQRDDTAPVISTSPSAGNYSSATSVTASCTDVGGSGCEKIAYTTQAGSAPSNPGIQGPTGNITNGVLYNSAIDMSDASVTYTKFVARDNAGNLSSIHSQTFTVDTQVATITVNSFTSAINGSSNVNLNWQSSKVGTYQIRIGGSSCSTGTELSNGSGNSNVSGSALVATDISSTITNTHFIEGENTIRICVSNLIGSFGFTTRTTNKDTIAPNVSITSPSGSGPFPSGTQIQLSCSDTGGTGCDKIIYTLNGTDPTFDSNGAVTNGSIYSSAFALSNGNIQIKYRAIDLAKNNSSVITQNIYVGPPVISSVGVGTAQLTVNFSTVTGATGYKVYYSSSSGVTNSNSSVSGTSSPIVLTGLNNDTTYYIRIALTASYGESDLGSETYQTPSNLPLVESCILQWPSTLTLTRNTTANISNAIYVQFYHTNITNIFPQVADSRVQLQVGYGPSNSNPMTEPQNWTFFSASYNSSCLSCGNNHEYYSLITAPSNPGTYKYVGRLKITGVARETYCDLDGYGGYSGLTFSTSQLGTLTVQ</sequence>
<dbReference type="PROSITE" id="PS50853">
    <property type="entry name" value="FN3"/>
    <property type="match status" value="1"/>
</dbReference>
<dbReference type="InterPro" id="IPR036116">
    <property type="entry name" value="FN3_sf"/>
</dbReference>
<evidence type="ECO:0000256" key="1">
    <source>
        <dbReference type="SAM" id="Phobius"/>
    </source>
</evidence>
<evidence type="ECO:0000313" key="4">
    <source>
        <dbReference type="Proteomes" id="UP000297239"/>
    </source>
</evidence>
<keyword evidence="1" id="KW-1133">Transmembrane helix</keyword>
<protein>
    <submittedName>
        <fullName evidence="3">Chitobiase/beta-hexosaminidase</fullName>
    </submittedName>
</protein>
<feature type="domain" description="Fibronectin type-III" evidence="2">
    <location>
        <begin position="659"/>
        <end position="750"/>
    </location>
</feature>
<organism evidence="3 4">
    <name type="scientific">Leptospira kanakyensis</name>
    <dbReference type="NCBI Taxonomy" id="2484968"/>
    <lineage>
        <taxon>Bacteria</taxon>
        <taxon>Pseudomonadati</taxon>
        <taxon>Spirochaetota</taxon>
        <taxon>Spirochaetia</taxon>
        <taxon>Leptospirales</taxon>
        <taxon>Leptospiraceae</taxon>
        <taxon>Leptospira</taxon>
    </lineage>
</organism>
<comment type="caution">
    <text evidence="3">The sequence shown here is derived from an EMBL/GenBank/DDBJ whole genome shotgun (WGS) entry which is preliminary data.</text>
</comment>
<dbReference type="RefSeq" id="WP_135637590.1">
    <property type="nucleotide sequence ID" value="NZ_JAMQPQ010000001.1"/>
</dbReference>
<gene>
    <name evidence="3" type="ORF">EHQ18_19810</name>
</gene>
<keyword evidence="1" id="KW-0812">Transmembrane</keyword>
<dbReference type="OrthoDB" id="343463at2"/>
<dbReference type="Pfam" id="PF13290">
    <property type="entry name" value="CHB_HEX_C_1"/>
    <property type="match status" value="2"/>
</dbReference>
<evidence type="ECO:0000259" key="2">
    <source>
        <dbReference type="PROSITE" id="PS50853"/>
    </source>
</evidence>
<dbReference type="InterPro" id="IPR013783">
    <property type="entry name" value="Ig-like_fold"/>
</dbReference>
<name>A0A6N4Q5H4_9LEPT</name>